<dbReference type="OrthoDB" id="48509at2759"/>
<feature type="compositionally biased region" description="Polar residues" evidence="1">
    <location>
        <begin position="15"/>
        <end position="45"/>
    </location>
</feature>
<comment type="caution">
    <text evidence="2">The sequence shown here is derived from an EMBL/GenBank/DDBJ whole genome shotgun (WGS) entry which is preliminary data.</text>
</comment>
<dbReference type="EMBL" id="CAJEWN010000518">
    <property type="protein sequence ID" value="CAD2184813.1"/>
    <property type="molecule type" value="Genomic_DNA"/>
</dbReference>
<gene>
    <name evidence="2" type="ORF">MENT_LOCUS37191</name>
</gene>
<feature type="region of interest" description="Disordered" evidence="1">
    <location>
        <begin position="1"/>
        <end position="53"/>
    </location>
</feature>
<accession>A0A6V7WCT5</accession>
<name>A0A6V7WCT5_MELEN</name>
<feature type="compositionally biased region" description="Low complexity" evidence="1">
    <location>
        <begin position="1"/>
        <end position="14"/>
    </location>
</feature>
<evidence type="ECO:0000313" key="3">
    <source>
        <dbReference type="Proteomes" id="UP000580250"/>
    </source>
</evidence>
<sequence>MAAISSSNNNSGSNIVQQVSTNFNPSWMQQTMPSTRSVLSNQQKPVNAEEPCDPIFAKHSYGREDLLAMRGKDGVKPPSGIEKCPFFVESSLTPVVLLPLTEIEMVLFS</sequence>
<evidence type="ECO:0000313" key="2">
    <source>
        <dbReference type="EMBL" id="CAD2184813.1"/>
    </source>
</evidence>
<evidence type="ECO:0000256" key="1">
    <source>
        <dbReference type="SAM" id="MobiDB-lite"/>
    </source>
</evidence>
<proteinExistence type="predicted"/>
<dbReference type="Proteomes" id="UP000580250">
    <property type="component" value="Unassembled WGS sequence"/>
</dbReference>
<organism evidence="2 3">
    <name type="scientific">Meloidogyne enterolobii</name>
    <name type="common">Root-knot nematode worm</name>
    <name type="synonym">Meloidogyne mayaguensis</name>
    <dbReference type="NCBI Taxonomy" id="390850"/>
    <lineage>
        <taxon>Eukaryota</taxon>
        <taxon>Metazoa</taxon>
        <taxon>Ecdysozoa</taxon>
        <taxon>Nematoda</taxon>
        <taxon>Chromadorea</taxon>
        <taxon>Rhabditida</taxon>
        <taxon>Tylenchina</taxon>
        <taxon>Tylenchomorpha</taxon>
        <taxon>Tylenchoidea</taxon>
        <taxon>Meloidogynidae</taxon>
        <taxon>Meloidogyninae</taxon>
        <taxon>Meloidogyne</taxon>
    </lineage>
</organism>
<protein>
    <submittedName>
        <fullName evidence="2">Uncharacterized protein</fullName>
    </submittedName>
</protein>
<reference evidence="2 3" key="1">
    <citation type="submission" date="2020-08" db="EMBL/GenBank/DDBJ databases">
        <authorList>
            <person name="Koutsovoulos G."/>
            <person name="Danchin GJ E."/>
        </authorList>
    </citation>
    <scope>NUCLEOTIDE SEQUENCE [LARGE SCALE GENOMIC DNA]</scope>
</reference>
<dbReference type="AlphaFoldDB" id="A0A6V7WCT5"/>